<dbReference type="SMART" id="SM00267">
    <property type="entry name" value="GGDEF"/>
    <property type="match status" value="1"/>
</dbReference>
<dbReference type="InterPro" id="IPR029787">
    <property type="entry name" value="Nucleotide_cyclase"/>
</dbReference>
<dbReference type="SMART" id="SM00052">
    <property type="entry name" value="EAL"/>
    <property type="match status" value="1"/>
</dbReference>
<dbReference type="Gene3D" id="3.30.450.20">
    <property type="entry name" value="PAS domain"/>
    <property type="match status" value="1"/>
</dbReference>
<dbReference type="Gene3D" id="3.30.70.270">
    <property type="match status" value="1"/>
</dbReference>
<reference evidence="3" key="1">
    <citation type="submission" date="2022-08" db="EMBL/GenBank/DDBJ databases">
        <title>Reclassification of Massilia species as members of the genera Telluria, Duganella, Pseudoduganella, Mokoshia gen. nov. and Zemynaea gen. nov. using orthogonal and non-orthogonal genome-based approaches.</title>
        <authorList>
            <person name="Bowman J.P."/>
        </authorList>
    </citation>
    <scope>NUCLEOTIDE SEQUENCE</scope>
    <source>
        <strain evidence="3">LMG 11547</strain>
    </source>
</reference>
<gene>
    <name evidence="3" type="ORF">NX786_09955</name>
</gene>
<comment type="caution">
    <text evidence="3">The sequence shown here is derived from an EMBL/GenBank/DDBJ whole genome shotgun (WGS) entry which is preliminary data.</text>
</comment>
<dbReference type="SUPFAM" id="SSF141868">
    <property type="entry name" value="EAL domain-like"/>
    <property type="match status" value="1"/>
</dbReference>
<evidence type="ECO:0000313" key="3">
    <source>
        <dbReference type="EMBL" id="MCS0629657.1"/>
    </source>
</evidence>
<feature type="domain" description="EAL" evidence="1">
    <location>
        <begin position="493"/>
        <end position="747"/>
    </location>
</feature>
<organism evidence="3 4">
    <name type="scientific">Telluria mixta</name>
    <dbReference type="NCBI Taxonomy" id="34071"/>
    <lineage>
        <taxon>Bacteria</taxon>
        <taxon>Pseudomonadati</taxon>
        <taxon>Pseudomonadota</taxon>
        <taxon>Betaproteobacteria</taxon>
        <taxon>Burkholderiales</taxon>
        <taxon>Oxalobacteraceae</taxon>
        <taxon>Telluria group</taxon>
        <taxon>Telluria</taxon>
    </lineage>
</organism>
<protein>
    <submittedName>
        <fullName evidence="3">EAL domain-containing protein</fullName>
    </submittedName>
</protein>
<dbReference type="SUPFAM" id="SSF55785">
    <property type="entry name" value="PYP-like sensor domain (PAS domain)"/>
    <property type="match status" value="1"/>
</dbReference>
<name>A0ABT2BXK7_9BURK</name>
<dbReference type="NCBIfam" id="TIGR00254">
    <property type="entry name" value="GGDEF"/>
    <property type="match status" value="1"/>
</dbReference>
<evidence type="ECO:0000259" key="2">
    <source>
        <dbReference type="PROSITE" id="PS50887"/>
    </source>
</evidence>
<dbReference type="PANTHER" id="PTHR44757:SF2">
    <property type="entry name" value="BIOFILM ARCHITECTURE MAINTENANCE PROTEIN MBAA"/>
    <property type="match status" value="1"/>
</dbReference>
<dbReference type="CDD" id="cd01948">
    <property type="entry name" value="EAL"/>
    <property type="match status" value="1"/>
</dbReference>
<dbReference type="SUPFAM" id="SSF55073">
    <property type="entry name" value="Nucleotide cyclase"/>
    <property type="match status" value="1"/>
</dbReference>
<dbReference type="InterPro" id="IPR029016">
    <property type="entry name" value="GAF-like_dom_sf"/>
</dbReference>
<dbReference type="Gene3D" id="3.30.450.40">
    <property type="match status" value="1"/>
</dbReference>
<dbReference type="SUPFAM" id="SSF55781">
    <property type="entry name" value="GAF domain-like"/>
    <property type="match status" value="1"/>
</dbReference>
<evidence type="ECO:0000313" key="4">
    <source>
        <dbReference type="Proteomes" id="UP001165263"/>
    </source>
</evidence>
<dbReference type="Pfam" id="PF00563">
    <property type="entry name" value="EAL"/>
    <property type="match status" value="1"/>
</dbReference>
<dbReference type="PANTHER" id="PTHR44757">
    <property type="entry name" value="DIGUANYLATE CYCLASE DGCP"/>
    <property type="match status" value="1"/>
</dbReference>
<dbReference type="InterPro" id="IPR035919">
    <property type="entry name" value="EAL_sf"/>
</dbReference>
<dbReference type="InterPro" id="IPR052155">
    <property type="entry name" value="Biofilm_reg_signaling"/>
</dbReference>
<dbReference type="EMBL" id="JANUHC010000003">
    <property type="protein sequence ID" value="MCS0629657.1"/>
    <property type="molecule type" value="Genomic_DNA"/>
</dbReference>
<dbReference type="CDD" id="cd01949">
    <property type="entry name" value="GGDEF"/>
    <property type="match status" value="1"/>
</dbReference>
<dbReference type="InterPro" id="IPR001633">
    <property type="entry name" value="EAL_dom"/>
</dbReference>
<dbReference type="Gene3D" id="3.20.20.450">
    <property type="entry name" value="EAL domain"/>
    <property type="match status" value="1"/>
</dbReference>
<keyword evidence="4" id="KW-1185">Reference proteome</keyword>
<dbReference type="Pfam" id="PF00990">
    <property type="entry name" value="GGDEF"/>
    <property type="match status" value="1"/>
</dbReference>
<dbReference type="Proteomes" id="UP001165263">
    <property type="component" value="Unassembled WGS sequence"/>
</dbReference>
<dbReference type="InterPro" id="IPR000160">
    <property type="entry name" value="GGDEF_dom"/>
</dbReference>
<accession>A0ABT2BXK7</accession>
<dbReference type="Pfam" id="PF13185">
    <property type="entry name" value="GAF_2"/>
    <property type="match status" value="1"/>
</dbReference>
<sequence>MNIQHIHVNASAAGPWRRALAAAAQFDAGDEAAGLGRWWLDRAGGRIALSAIAARFFGTERQPTPDVCLAQIETEDRHAVRVMLDHVEAGGNDAECEFRVRTDGYGLRWLRLRQLAAAEDGTVAGGILVDVTAAKQAAVRERFNFALTQYLVGTDSIDDAVAGILQLVCEELGWEWGAFWAFEDHAGAPAGLRCRYAWHSPRQALAPFRRASSLLAMAPGEGLVGTVWASGEARWIEGASGTADLLRADAARACGLQSAYFFPVTFVGSDASLMRPGVLEFFSVQQRQPDAQLPGLAKSISAMIAQAIERMTQQERIRVRAQTDEMTGLANRAHFYDHLDRLCRDAPAGRTFGVLFVDLDQFKPINDAFGHEAGNVVLTMFAERLRALVPPGWRIGRLGGDEFALLSAPGATADELEHVADAVLDAARRRFVYGEHRLAVSASIGISTYPEHGVCTRELLHAADAAMYASKRKGRNLASRFDGDGAPADAGHRISLLTDLHSAIRRGEFFLEYQPICTSGDMEIEAVEALIRWRRPNGEIVPPNVFIPLAEESRLIVDIGRWVVRQACQDLARLHAAGLERVRMHVNMAAPEFIDDGLPDRLAALAAATGVDPRSICLELTEGVVMQHADKSIAIMRELRRRGFGIGLDDFGMGYSSLSLLKNLPIGSLKIDRLFMAGVPYDRNDCAIVRSILDLGRHMKLTVVAEGVETDAQLGYLRQFGCPLVQGWLPGRPVPLERLLALAPFQPQRGPYEHA</sequence>
<proteinExistence type="predicted"/>
<evidence type="ECO:0000259" key="1">
    <source>
        <dbReference type="PROSITE" id="PS50883"/>
    </source>
</evidence>
<dbReference type="InterPro" id="IPR003018">
    <property type="entry name" value="GAF"/>
</dbReference>
<dbReference type="RefSeq" id="WP_259448782.1">
    <property type="nucleotide sequence ID" value="NZ_CP119520.1"/>
</dbReference>
<dbReference type="PROSITE" id="PS50887">
    <property type="entry name" value="GGDEF"/>
    <property type="match status" value="1"/>
</dbReference>
<dbReference type="PROSITE" id="PS50883">
    <property type="entry name" value="EAL"/>
    <property type="match status" value="1"/>
</dbReference>
<feature type="domain" description="GGDEF" evidence="2">
    <location>
        <begin position="350"/>
        <end position="483"/>
    </location>
</feature>
<dbReference type="InterPro" id="IPR043128">
    <property type="entry name" value="Rev_trsase/Diguanyl_cyclase"/>
</dbReference>
<dbReference type="InterPro" id="IPR035965">
    <property type="entry name" value="PAS-like_dom_sf"/>
</dbReference>